<keyword evidence="6 9" id="KW-0093">Biotin biosynthesis</keyword>
<comment type="cofactor">
    <cofactor evidence="1 9">
        <name>pyridoxal 5'-phosphate</name>
        <dbReference type="ChEBI" id="CHEBI:597326"/>
    </cofactor>
</comment>
<evidence type="ECO:0000256" key="7">
    <source>
        <dbReference type="ARBA" id="ARBA00022898"/>
    </source>
</evidence>
<reference evidence="11" key="1">
    <citation type="journal article" date="2019" name="Int. J. Syst. Evol. Microbiol.">
        <title>The Global Catalogue of Microorganisms (GCM) 10K type strain sequencing project: providing services to taxonomists for standard genome sequencing and annotation.</title>
        <authorList>
            <consortium name="The Broad Institute Genomics Platform"/>
            <consortium name="The Broad Institute Genome Sequencing Center for Infectious Disease"/>
            <person name="Wu L."/>
            <person name="Ma J."/>
        </authorList>
    </citation>
    <scope>NUCLEOTIDE SEQUENCE [LARGE SCALE GENOMIC DNA]</scope>
    <source>
        <strain evidence="11">CCUG 48884</strain>
    </source>
</reference>
<dbReference type="InterPro" id="IPR015422">
    <property type="entry name" value="PyrdxlP-dep_Trfase_small"/>
</dbReference>
<name>A0ABW3WHS5_9RHOO</name>
<feature type="binding site" evidence="9">
    <location>
        <position position="163"/>
    </location>
    <ligand>
        <name>substrate</name>
    </ligand>
</feature>
<dbReference type="EC" id="2.6.1.62" evidence="9"/>
<dbReference type="CDD" id="cd00610">
    <property type="entry name" value="OAT_like"/>
    <property type="match status" value="1"/>
</dbReference>
<dbReference type="Gene3D" id="3.90.1150.10">
    <property type="entry name" value="Aspartate Aminotransferase, domain 1"/>
    <property type="match status" value="1"/>
</dbReference>
<feature type="site" description="Participates in the substrate recognition with KAPA and in a stacking interaction with the adenine ring of SAM" evidence="9">
    <location>
        <position position="33"/>
    </location>
</feature>
<dbReference type="PANTHER" id="PTHR42684:SF17">
    <property type="entry name" value="ADENOSYLMETHIONINE-8-AMINO-7-OXONONANOATE AMINOTRANSFERASE"/>
    <property type="match status" value="1"/>
</dbReference>
<comment type="function">
    <text evidence="9">Catalyzes the transfer of the alpha-amino group from S-adenosyl-L-methionine (SAM) to 7-keto-8-aminopelargonic acid (KAPA) to form 7,8-diaminopelargonic acid (DAPA). It is the only aminotransferase known to utilize SAM as an amino donor.</text>
</comment>
<protein>
    <recommendedName>
        <fullName evidence="9">Adenosylmethionine-8-amino-7-oxononanoate aminotransferase</fullName>
        <ecNumber evidence="9">2.6.1.62</ecNumber>
    </recommendedName>
    <alternativeName>
        <fullName evidence="9">7,8-diamino-pelargonic acid aminotransferase</fullName>
        <shortName evidence="9">DAPA AT</shortName>
        <shortName evidence="9">DAPA aminotransferase</shortName>
    </alternativeName>
    <alternativeName>
        <fullName evidence="9">7,8-diaminononanoate synthase</fullName>
        <shortName evidence="9">DANS</shortName>
    </alternativeName>
    <alternativeName>
        <fullName evidence="9">Diaminopelargonic acid synthase</fullName>
    </alternativeName>
</protein>
<evidence type="ECO:0000256" key="9">
    <source>
        <dbReference type="HAMAP-Rule" id="MF_00834"/>
    </source>
</evidence>
<dbReference type="GO" id="GO:0004015">
    <property type="term" value="F:adenosylmethionine-8-amino-7-oxononanoate transaminase activity"/>
    <property type="evidence" value="ECO:0007669"/>
    <property type="project" value="UniProtKB-EC"/>
</dbReference>
<comment type="catalytic activity">
    <reaction evidence="8 9">
        <text>(8S)-8-amino-7-oxononanoate + S-adenosyl-L-methionine = S-adenosyl-4-methylsulfanyl-2-oxobutanoate + (7R,8S)-7,8-diammoniononanoate</text>
        <dbReference type="Rhea" id="RHEA:16861"/>
        <dbReference type="ChEBI" id="CHEBI:16490"/>
        <dbReference type="ChEBI" id="CHEBI:59789"/>
        <dbReference type="ChEBI" id="CHEBI:149468"/>
        <dbReference type="ChEBI" id="CHEBI:149469"/>
        <dbReference type="EC" id="2.6.1.62"/>
    </reaction>
</comment>
<feature type="binding site" evidence="9">
    <location>
        <position position="338"/>
    </location>
    <ligand>
        <name>substrate</name>
    </ligand>
</feature>
<sequence>MSPASDPRFPSTAGEAPNAAWQRRSLASVWHPCTQMQRAQTVPPLPIARASGPWLYDYEGGRYFDANSSWWVNLFGHADARLNAALRDQLDTLPHVMLAGCTHAPAVELAERLNALTGGVLGHAFYASDGASAVEIALKMSFHAWRNRGRGNKREFVCVRQGYHGETLGALAVTDVAVFRDAYDPLLMRAHLVASPDARLAAAGESPADVAARALAEVRALFESRHEHIAAFIVEPLVQCAAGMAMHDPAYLRGLRALCDDYEVHLIADEIAVGCGRSGSFFAFEQAAAPAQPAAWPDFVCLSKGISGGYLPLSLVLTRDEIYRVFLDDDIARGFLHSHSYTGNALACRAALAVLDRFAEDDVIARNRAPAAALSAALAPLAEDERIEHLRQRGMIWAFDVREPHAGERFAERFHLAGRARGLLIRPIGRTVYLMPPYVLDDELAAWLAARTLGTLEQTLADAARAAPHHVARTPEPPTA</sequence>
<keyword evidence="11" id="KW-1185">Reference proteome</keyword>
<feature type="binding site" evidence="9">
    <location>
        <position position="269"/>
    </location>
    <ligand>
        <name>pyridoxal 5'-phosphate</name>
        <dbReference type="ChEBI" id="CHEBI:597326"/>
    </ligand>
</feature>
<keyword evidence="7 9" id="KW-0663">Pyridoxal phosphate</keyword>
<dbReference type="Gene3D" id="3.40.640.10">
    <property type="entry name" value="Type I PLP-dependent aspartate aminotransferase-like (Major domain)"/>
    <property type="match status" value="1"/>
</dbReference>
<keyword evidence="4 9" id="KW-0808">Transferase</keyword>
<evidence type="ECO:0000256" key="3">
    <source>
        <dbReference type="ARBA" id="ARBA00022576"/>
    </source>
</evidence>
<feature type="binding site" evidence="9">
    <location>
        <position position="304"/>
    </location>
    <ligand>
        <name>substrate</name>
    </ligand>
</feature>
<dbReference type="InterPro" id="IPR015421">
    <property type="entry name" value="PyrdxlP-dep_Trfase_major"/>
</dbReference>
<comment type="subunit">
    <text evidence="9">Homodimer.</text>
</comment>
<dbReference type="Pfam" id="PF00202">
    <property type="entry name" value="Aminotran_3"/>
    <property type="match status" value="1"/>
</dbReference>
<evidence type="ECO:0000313" key="10">
    <source>
        <dbReference type="EMBL" id="MFD1264303.1"/>
    </source>
</evidence>
<dbReference type="PANTHER" id="PTHR42684">
    <property type="entry name" value="ADENOSYLMETHIONINE-8-AMINO-7-OXONONANOATE AMINOTRANSFERASE"/>
    <property type="match status" value="1"/>
</dbReference>
<dbReference type="SUPFAM" id="SSF53383">
    <property type="entry name" value="PLP-dependent transferases"/>
    <property type="match status" value="1"/>
</dbReference>
<dbReference type="HAMAP" id="MF_00834">
    <property type="entry name" value="BioA"/>
    <property type="match status" value="1"/>
</dbReference>
<comment type="similarity">
    <text evidence="9">Belongs to the class-III pyridoxal-phosphate-dependent aminotransferase family. BioA subfamily.</text>
</comment>
<feature type="binding site" evidence="9">
    <location>
        <position position="70"/>
    </location>
    <ligand>
        <name>substrate</name>
    </ligand>
</feature>
<dbReference type="InterPro" id="IPR005814">
    <property type="entry name" value="Aminotrans_3"/>
</dbReference>
<organism evidence="10 11">
    <name type="scientific">Thauera mechernichensis</name>
    <dbReference type="NCBI Taxonomy" id="82788"/>
    <lineage>
        <taxon>Bacteria</taxon>
        <taxon>Pseudomonadati</taxon>
        <taxon>Pseudomonadota</taxon>
        <taxon>Betaproteobacteria</taxon>
        <taxon>Rhodocyclales</taxon>
        <taxon>Zoogloeaceae</taxon>
        <taxon>Thauera</taxon>
    </lineage>
</organism>
<feature type="binding site" evidence="9">
    <location>
        <position position="426"/>
    </location>
    <ligand>
        <name>substrate</name>
    </ligand>
</feature>
<evidence type="ECO:0000256" key="5">
    <source>
        <dbReference type="ARBA" id="ARBA00022691"/>
    </source>
</evidence>
<comment type="caution">
    <text evidence="10">The sequence shown here is derived from an EMBL/GenBank/DDBJ whole genome shotgun (WGS) entry which is preliminary data.</text>
</comment>
<proteinExistence type="inferred from homology"/>
<dbReference type="InterPro" id="IPR015424">
    <property type="entry name" value="PyrdxlP-dep_Trfase"/>
</dbReference>
<dbReference type="EMBL" id="JBHTMC010000024">
    <property type="protein sequence ID" value="MFD1264303.1"/>
    <property type="molecule type" value="Genomic_DNA"/>
</dbReference>
<dbReference type="Proteomes" id="UP001597158">
    <property type="component" value="Unassembled WGS sequence"/>
</dbReference>
<dbReference type="InterPro" id="IPR005815">
    <property type="entry name" value="BioA"/>
</dbReference>
<comment type="subcellular location">
    <subcellularLocation>
        <location evidence="9">Cytoplasm</location>
    </subcellularLocation>
</comment>
<evidence type="ECO:0000256" key="8">
    <source>
        <dbReference type="ARBA" id="ARBA00048449"/>
    </source>
</evidence>
<keyword evidence="5 9" id="KW-0949">S-adenosyl-L-methionine</keyword>
<feature type="binding site" evidence="9">
    <location>
        <begin position="339"/>
        <end position="340"/>
    </location>
    <ligand>
        <name>pyridoxal 5'-phosphate</name>
        <dbReference type="ChEBI" id="CHEBI:597326"/>
    </ligand>
</feature>
<dbReference type="RefSeq" id="WP_277830904.1">
    <property type="nucleotide sequence ID" value="NZ_JARQZE010000002.1"/>
</dbReference>
<keyword evidence="3 9" id="KW-0032">Aminotransferase</keyword>
<feature type="binding site" evidence="9">
    <location>
        <begin position="130"/>
        <end position="131"/>
    </location>
    <ligand>
        <name>pyridoxal 5'-phosphate</name>
        <dbReference type="ChEBI" id="CHEBI:597326"/>
    </ligand>
</feature>
<feature type="modified residue" description="N6-(pyridoxal phosphate)lysine" evidence="9">
    <location>
        <position position="304"/>
    </location>
</feature>
<comment type="pathway">
    <text evidence="2 9">Cofactor biosynthesis; biotin biosynthesis; 7,8-diaminononanoate from 8-amino-7-oxononanoate (SAM route): step 1/1.</text>
</comment>
<dbReference type="NCBIfam" id="TIGR00508">
    <property type="entry name" value="bioA"/>
    <property type="match status" value="1"/>
</dbReference>
<evidence type="ECO:0000313" key="11">
    <source>
        <dbReference type="Proteomes" id="UP001597158"/>
    </source>
</evidence>
<evidence type="ECO:0000256" key="1">
    <source>
        <dbReference type="ARBA" id="ARBA00001933"/>
    </source>
</evidence>
<evidence type="ECO:0000256" key="4">
    <source>
        <dbReference type="ARBA" id="ARBA00022679"/>
    </source>
</evidence>
<gene>
    <name evidence="9 10" type="primary">bioA</name>
    <name evidence="10" type="ORF">ACFQ4M_11975</name>
</gene>
<accession>A0ABW3WHS5</accession>
<evidence type="ECO:0000256" key="2">
    <source>
        <dbReference type="ARBA" id="ARBA00005063"/>
    </source>
</evidence>
<keyword evidence="9" id="KW-0963">Cytoplasm</keyword>
<evidence type="ECO:0000256" key="6">
    <source>
        <dbReference type="ARBA" id="ARBA00022756"/>
    </source>
</evidence>